<dbReference type="KEGG" id="hhg:XM38_008160"/>
<evidence type="ECO:0000256" key="1">
    <source>
        <dbReference type="ARBA" id="ARBA00004651"/>
    </source>
</evidence>
<evidence type="ECO:0000256" key="6">
    <source>
        <dbReference type="SAM" id="MobiDB-lite"/>
    </source>
</evidence>
<keyword evidence="2" id="KW-1003">Cell membrane</keyword>
<protein>
    <submittedName>
        <fullName evidence="9">Na(+)/H(+) antiporter subunit B</fullName>
    </submittedName>
</protein>
<reference evidence="9 10" key="1">
    <citation type="journal article" date="2016" name="Biochim. Biophys. Acta">
        <title>Characterization of red-shifted phycobilisomes isolated from the chlorophyll f-containing cyanobacterium Halomicronema hongdechloris.</title>
        <authorList>
            <person name="Li Y."/>
            <person name="Lin Y."/>
            <person name="Garvey C.J."/>
            <person name="Birch D."/>
            <person name="Corkery R.W."/>
            <person name="Loughlin P.C."/>
            <person name="Scheer H."/>
            <person name="Willows R.D."/>
            <person name="Chen M."/>
        </authorList>
    </citation>
    <scope>NUCLEOTIDE SEQUENCE [LARGE SCALE GENOMIC DNA]</scope>
    <source>
        <strain evidence="9 10">C2206</strain>
    </source>
</reference>
<dbReference type="RefSeq" id="WP_080813281.1">
    <property type="nucleotide sequence ID" value="NZ_CP021983.2"/>
</dbReference>
<evidence type="ECO:0000256" key="7">
    <source>
        <dbReference type="SAM" id="Phobius"/>
    </source>
</evidence>
<evidence type="ECO:0000256" key="4">
    <source>
        <dbReference type="ARBA" id="ARBA00022989"/>
    </source>
</evidence>
<dbReference type="InterPro" id="IPR025383">
    <property type="entry name" value="MrpA_C/MbhD"/>
</dbReference>
<evidence type="ECO:0000256" key="3">
    <source>
        <dbReference type="ARBA" id="ARBA00022692"/>
    </source>
</evidence>
<evidence type="ECO:0000313" key="10">
    <source>
        <dbReference type="Proteomes" id="UP000191901"/>
    </source>
</evidence>
<keyword evidence="3 7" id="KW-0812">Transmembrane</keyword>
<sequence length="211" mass="22636">MAEDMYMVAIVLLLPLTAGMLVTQTNPYHGLVIRGILGAVAALVYALFGAADVALTEALVGTMLSITLYAVAVRSSLSMRLGVLAPDASSHSGPTVESEAWEPLLATLRTCLGRHHMRLELVPYPNLQALQSALKTKEVHTICRVPVLESPWDSTAAPYDLETRVHRLYELLQAELSPSLARLSHVAPASVGHSHSRTTGVGEVNSPEVQP</sequence>
<dbReference type="STRING" id="1641165.XM38_23570"/>
<organism evidence="9 10">
    <name type="scientific">Halomicronema hongdechloris C2206</name>
    <dbReference type="NCBI Taxonomy" id="1641165"/>
    <lineage>
        <taxon>Bacteria</taxon>
        <taxon>Bacillati</taxon>
        <taxon>Cyanobacteriota</taxon>
        <taxon>Cyanophyceae</taxon>
        <taxon>Nodosilineales</taxon>
        <taxon>Nodosilineaceae</taxon>
        <taxon>Halomicronema</taxon>
    </lineage>
</organism>
<dbReference type="Proteomes" id="UP000191901">
    <property type="component" value="Chromosome"/>
</dbReference>
<gene>
    <name evidence="9" type="ORF">XM38_008160</name>
</gene>
<keyword evidence="4 7" id="KW-1133">Transmembrane helix</keyword>
<keyword evidence="5 7" id="KW-0472">Membrane</keyword>
<keyword evidence="10" id="KW-1185">Reference proteome</keyword>
<feature type="region of interest" description="Disordered" evidence="6">
    <location>
        <begin position="188"/>
        <end position="211"/>
    </location>
</feature>
<accession>A0A1V8NKU6</accession>
<feature type="transmembrane region" description="Helical" evidence="7">
    <location>
        <begin position="54"/>
        <end position="72"/>
    </location>
</feature>
<feature type="transmembrane region" description="Helical" evidence="7">
    <location>
        <begin position="6"/>
        <end position="24"/>
    </location>
</feature>
<feature type="transmembrane region" description="Helical" evidence="7">
    <location>
        <begin position="31"/>
        <end position="48"/>
    </location>
</feature>
<dbReference type="GO" id="GO:0005886">
    <property type="term" value="C:plasma membrane"/>
    <property type="evidence" value="ECO:0007669"/>
    <property type="project" value="UniProtKB-SubCell"/>
</dbReference>
<dbReference type="NCBIfam" id="NF005630">
    <property type="entry name" value="PRK07377.1-6"/>
    <property type="match status" value="1"/>
</dbReference>
<dbReference type="EMBL" id="CP021983">
    <property type="protein sequence ID" value="ASC69886.1"/>
    <property type="molecule type" value="Genomic_DNA"/>
</dbReference>
<proteinExistence type="predicted"/>
<evidence type="ECO:0000313" key="9">
    <source>
        <dbReference type="EMBL" id="ASC69886.1"/>
    </source>
</evidence>
<evidence type="ECO:0000259" key="8">
    <source>
        <dbReference type="Pfam" id="PF13244"/>
    </source>
</evidence>
<dbReference type="OrthoDB" id="467332at2"/>
<dbReference type="AlphaFoldDB" id="A0A1V8NKU6"/>
<name>A0A1V8NKU6_9CYAN</name>
<dbReference type="NCBIfam" id="NF005628">
    <property type="entry name" value="PRK07377.1-4"/>
    <property type="match status" value="1"/>
</dbReference>
<evidence type="ECO:0000256" key="5">
    <source>
        <dbReference type="ARBA" id="ARBA00023136"/>
    </source>
</evidence>
<feature type="domain" description="MrpA C-terminal/MbhD" evidence="8">
    <location>
        <begin position="12"/>
        <end position="75"/>
    </location>
</feature>
<evidence type="ECO:0000256" key="2">
    <source>
        <dbReference type="ARBA" id="ARBA00022475"/>
    </source>
</evidence>
<dbReference type="Pfam" id="PF13244">
    <property type="entry name" value="MbhD"/>
    <property type="match status" value="1"/>
</dbReference>
<comment type="subcellular location">
    <subcellularLocation>
        <location evidence="1">Cell membrane</location>
        <topology evidence="1">Multi-pass membrane protein</topology>
    </subcellularLocation>
</comment>